<accession>A0A7V2WSU3</accession>
<protein>
    <submittedName>
        <fullName evidence="2">Glycosyltransferase family 2 protein</fullName>
    </submittedName>
</protein>
<name>A0A7V2WSU3_9BACT</name>
<dbReference type="Gene3D" id="3.90.550.10">
    <property type="entry name" value="Spore Coat Polysaccharide Biosynthesis Protein SpsA, Chain A"/>
    <property type="match status" value="1"/>
</dbReference>
<reference evidence="2" key="1">
    <citation type="journal article" date="2020" name="mSystems">
        <title>Genome- and Community-Level Interaction Insights into Carbon Utilization and Element Cycling Functions of Hydrothermarchaeota in Hydrothermal Sediment.</title>
        <authorList>
            <person name="Zhou Z."/>
            <person name="Liu Y."/>
            <person name="Xu W."/>
            <person name="Pan J."/>
            <person name="Luo Z.H."/>
            <person name="Li M."/>
        </authorList>
    </citation>
    <scope>NUCLEOTIDE SEQUENCE [LARGE SCALE GENOMIC DNA]</scope>
    <source>
        <strain evidence="2">HyVt-503</strain>
    </source>
</reference>
<proteinExistence type="predicted"/>
<dbReference type="PANTHER" id="PTHR43685">
    <property type="entry name" value="GLYCOSYLTRANSFERASE"/>
    <property type="match status" value="1"/>
</dbReference>
<evidence type="ECO:0000259" key="1">
    <source>
        <dbReference type="Pfam" id="PF00535"/>
    </source>
</evidence>
<dbReference type="InterPro" id="IPR050834">
    <property type="entry name" value="Glycosyltransf_2"/>
</dbReference>
<organism evidence="2">
    <name type="scientific">Dissulfuribacter thermophilus</name>
    <dbReference type="NCBI Taxonomy" id="1156395"/>
    <lineage>
        <taxon>Bacteria</taxon>
        <taxon>Pseudomonadati</taxon>
        <taxon>Thermodesulfobacteriota</taxon>
        <taxon>Dissulfuribacteria</taxon>
        <taxon>Dissulfuribacterales</taxon>
        <taxon>Dissulfuribacteraceae</taxon>
        <taxon>Dissulfuribacter</taxon>
    </lineage>
</organism>
<dbReference type="Pfam" id="PF00535">
    <property type="entry name" value="Glycos_transf_2"/>
    <property type="match status" value="1"/>
</dbReference>
<dbReference type="EMBL" id="DRND01000308">
    <property type="protein sequence ID" value="HFC47009.1"/>
    <property type="molecule type" value="Genomic_DNA"/>
</dbReference>
<dbReference type="SUPFAM" id="SSF53448">
    <property type="entry name" value="Nucleotide-diphospho-sugar transferases"/>
    <property type="match status" value="1"/>
</dbReference>
<feature type="non-terminal residue" evidence="2">
    <location>
        <position position="199"/>
    </location>
</feature>
<dbReference type="AlphaFoldDB" id="A0A7V2WSU3"/>
<sequence length="199" mass="22123">MISCIIPTKDRRQFIGAAIRSVMAQRATPCEIELIVVDDGSTDGTTQWIKERFPGVNVVQGGGLGPGGARNKGAQYASGDVLMFLDSDDIWHTYHAAALYEALKQKRVQAAYGVTKTIDLETRESFLIPSSRHVTSFLKGDIAKALYRWCFFVPSSFAVKREVFFDLGGFPERELGEDWQFFLTCAARCEFGAIPRVIT</sequence>
<dbReference type="InterPro" id="IPR029044">
    <property type="entry name" value="Nucleotide-diphossugar_trans"/>
</dbReference>
<gene>
    <name evidence="2" type="ORF">ENJ63_03920</name>
</gene>
<evidence type="ECO:0000313" key="2">
    <source>
        <dbReference type="EMBL" id="HFC47009.1"/>
    </source>
</evidence>
<comment type="caution">
    <text evidence="2">The sequence shown here is derived from an EMBL/GenBank/DDBJ whole genome shotgun (WGS) entry which is preliminary data.</text>
</comment>
<dbReference type="PANTHER" id="PTHR43685:SF3">
    <property type="entry name" value="SLR2126 PROTEIN"/>
    <property type="match status" value="1"/>
</dbReference>
<dbReference type="InterPro" id="IPR001173">
    <property type="entry name" value="Glyco_trans_2-like"/>
</dbReference>
<dbReference type="Proteomes" id="UP000885797">
    <property type="component" value="Unassembled WGS sequence"/>
</dbReference>
<feature type="domain" description="Glycosyltransferase 2-like" evidence="1">
    <location>
        <begin position="3"/>
        <end position="164"/>
    </location>
</feature>
<dbReference type="CDD" id="cd00761">
    <property type="entry name" value="Glyco_tranf_GTA_type"/>
    <property type="match status" value="1"/>
</dbReference>